<keyword evidence="2" id="KW-1185">Reference proteome</keyword>
<evidence type="ECO:0000313" key="2">
    <source>
        <dbReference type="Proteomes" id="UP001140096"/>
    </source>
</evidence>
<sequence>MFENIIHLCGKMAQPTTISVTLSADTAVEKSAMPSTDTADDKVAAPIAIVTSKRRAVNWGIGAGYKRCRVGRVDNATVDEHATTPSAHVIDEQPAALSTGNVDEQPVAPGPSAANAERPAGQGASIIGGESAIARQGV</sequence>
<name>A0ACC1KYD2_9FUNG</name>
<comment type="caution">
    <text evidence="1">The sequence shown here is derived from an EMBL/GenBank/DDBJ whole genome shotgun (WGS) entry which is preliminary data.</text>
</comment>
<organism evidence="1 2">
    <name type="scientific">Coemansia furcata</name>
    <dbReference type="NCBI Taxonomy" id="417177"/>
    <lineage>
        <taxon>Eukaryota</taxon>
        <taxon>Fungi</taxon>
        <taxon>Fungi incertae sedis</taxon>
        <taxon>Zoopagomycota</taxon>
        <taxon>Kickxellomycotina</taxon>
        <taxon>Kickxellomycetes</taxon>
        <taxon>Kickxellales</taxon>
        <taxon>Kickxellaceae</taxon>
        <taxon>Coemansia</taxon>
    </lineage>
</organism>
<dbReference type="Proteomes" id="UP001140096">
    <property type="component" value="Unassembled WGS sequence"/>
</dbReference>
<gene>
    <name evidence="1" type="ORF">H4S07_005950</name>
</gene>
<reference evidence="1" key="1">
    <citation type="submission" date="2022-07" db="EMBL/GenBank/DDBJ databases">
        <title>Phylogenomic reconstructions and comparative analyses of Kickxellomycotina fungi.</title>
        <authorList>
            <person name="Reynolds N.K."/>
            <person name="Stajich J.E."/>
            <person name="Barry K."/>
            <person name="Grigoriev I.V."/>
            <person name="Crous P."/>
            <person name="Smith M.E."/>
        </authorList>
    </citation>
    <scope>NUCLEOTIDE SEQUENCE</scope>
    <source>
        <strain evidence="1">CBS 102833</strain>
    </source>
</reference>
<accession>A0ACC1KYD2</accession>
<evidence type="ECO:0000313" key="1">
    <source>
        <dbReference type="EMBL" id="KAJ2797424.1"/>
    </source>
</evidence>
<protein>
    <submittedName>
        <fullName evidence="1">Uncharacterized protein</fullName>
    </submittedName>
</protein>
<proteinExistence type="predicted"/>
<dbReference type="EMBL" id="JANBUP010003228">
    <property type="protein sequence ID" value="KAJ2797424.1"/>
    <property type="molecule type" value="Genomic_DNA"/>
</dbReference>